<dbReference type="RefSeq" id="WP_358347074.1">
    <property type="nucleotide sequence ID" value="NZ_JBEZFP010000001.1"/>
</dbReference>
<feature type="transmembrane region" description="Helical" evidence="12">
    <location>
        <begin position="222"/>
        <end position="241"/>
    </location>
</feature>
<gene>
    <name evidence="14" type="ORF">AB0C36_00615</name>
</gene>
<feature type="transmembrane region" description="Helical" evidence="12">
    <location>
        <begin position="419"/>
        <end position="441"/>
    </location>
</feature>
<keyword evidence="10 12" id="KW-0408">Iron</keyword>
<evidence type="ECO:0000256" key="7">
    <source>
        <dbReference type="ARBA" id="ARBA00022723"/>
    </source>
</evidence>
<evidence type="ECO:0000256" key="12">
    <source>
        <dbReference type="PIRNR" id="PIRNR006446"/>
    </source>
</evidence>
<comment type="similarity">
    <text evidence="2 12">Belongs to the cytochrome ubiquinol oxidase subunit 1 family.</text>
</comment>
<evidence type="ECO:0000313" key="14">
    <source>
        <dbReference type="EMBL" id="MEU8131990.1"/>
    </source>
</evidence>
<feature type="transmembrane region" description="Helical" evidence="12">
    <location>
        <begin position="131"/>
        <end position="154"/>
    </location>
</feature>
<evidence type="ECO:0000256" key="1">
    <source>
        <dbReference type="ARBA" id="ARBA00004651"/>
    </source>
</evidence>
<keyword evidence="3 12" id="KW-0813">Transport</keyword>
<keyword evidence="11 12" id="KW-0472">Membrane</keyword>
<protein>
    <submittedName>
        <fullName evidence="14">Cytochrome ubiquinol oxidase subunit I</fullName>
    </submittedName>
</protein>
<evidence type="ECO:0000256" key="2">
    <source>
        <dbReference type="ARBA" id="ARBA00009819"/>
    </source>
</evidence>
<evidence type="ECO:0000313" key="15">
    <source>
        <dbReference type="Proteomes" id="UP001551482"/>
    </source>
</evidence>
<dbReference type="EMBL" id="JBEZFP010000001">
    <property type="protein sequence ID" value="MEU8131990.1"/>
    <property type="molecule type" value="Genomic_DNA"/>
</dbReference>
<sequence>MDLALDPLDVARWQFGITTVYHFLFVPLTIGLSTLVACLQTAWYRTGKEHYLRATKFWGKLFLINFAMGLVTGIVQEFQFGMNWSDYSRFVGDVFGAPLAIEALVAFFLESTFLGLWIFGWDRLPKKIHLATIWAAAIGTILSAYFILAANSWMQHPTGYRINPESGRAELTDIVAVLTQNTAVSAFAHVITAAFLTAAAFIVGISCWHLRKRNEVEVFRPSLRLGLWVAVVAGLGVAVTGDFQGKIMYEQQPMKMASAEALWDTEQPAPFSIFAYGDVSQGHNKVAIEVPGALSFLAKSDFDAELPGINDLQREMEAKYGPGDYRPNIPVTYWGFRLMIGFGMTSFAVGAIGLWLTRKKRALPTNKWIWRAGLWTLAFPLAGNSFGWIFTEMGRQPWVVFGVLKTESAVSPSVSTGEVLTSLIVFTLLYGVLAVVEVGLLRRYVVAGPPEVEPAKPRGPGGPDGGPDSASGDDAEDDADRPLAFAY</sequence>
<evidence type="ECO:0000256" key="9">
    <source>
        <dbReference type="ARBA" id="ARBA00022989"/>
    </source>
</evidence>
<feature type="transmembrane region" description="Helical" evidence="12">
    <location>
        <begin position="334"/>
        <end position="356"/>
    </location>
</feature>
<evidence type="ECO:0000256" key="10">
    <source>
        <dbReference type="ARBA" id="ARBA00023004"/>
    </source>
</evidence>
<evidence type="ECO:0000256" key="6">
    <source>
        <dbReference type="ARBA" id="ARBA00022692"/>
    </source>
</evidence>
<feature type="transmembrane region" description="Helical" evidence="12">
    <location>
        <begin position="57"/>
        <end position="75"/>
    </location>
</feature>
<feature type="transmembrane region" description="Helical" evidence="12">
    <location>
        <begin position="368"/>
        <end position="390"/>
    </location>
</feature>
<keyword evidence="6 12" id="KW-0812">Transmembrane</keyword>
<dbReference type="Pfam" id="PF01654">
    <property type="entry name" value="Cyt_bd_oxida_I"/>
    <property type="match status" value="1"/>
</dbReference>
<feature type="transmembrane region" description="Helical" evidence="12">
    <location>
        <begin position="20"/>
        <end position="45"/>
    </location>
</feature>
<keyword evidence="9 12" id="KW-1133">Transmembrane helix</keyword>
<evidence type="ECO:0000256" key="13">
    <source>
        <dbReference type="SAM" id="MobiDB-lite"/>
    </source>
</evidence>
<feature type="region of interest" description="Disordered" evidence="13">
    <location>
        <begin position="450"/>
        <end position="487"/>
    </location>
</feature>
<accession>A0ABV3D8B3</accession>
<evidence type="ECO:0000256" key="3">
    <source>
        <dbReference type="ARBA" id="ARBA00022448"/>
    </source>
</evidence>
<evidence type="ECO:0000256" key="8">
    <source>
        <dbReference type="ARBA" id="ARBA00022982"/>
    </source>
</evidence>
<keyword evidence="7 12" id="KW-0479">Metal-binding</keyword>
<evidence type="ECO:0000256" key="4">
    <source>
        <dbReference type="ARBA" id="ARBA00022475"/>
    </source>
</evidence>
<proteinExistence type="inferred from homology"/>
<evidence type="ECO:0000256" key="5">
    <source>
        <dbReference type="ARBA" id="ARBA00022617"/>
    </source>
</evidence>
<comment type="subcellular location">
    <subcellularLocation>
        <location evidence="1">Cell membrane</location>
        <topology evidence="1">Multi-pass membrane protein</topology>
    </subcellularLocation>
</comment>
<comment type="caution">
    <text evidence="14">The sequence shown here is derived from an EMBL/GenBank/DDBJ whole genome shotgun (WGS) entry which is preliminary data.</text>
</comment>
<dbReference type="PANTHER" id="PTHR30365">
    <property type="entry name" value="CYTOCHROME D UBIQUINOL OXIDASE"/>
    <property type="match status" value="1"/>
</dbReference>
<evidence type="ECO:0000256" key="11">
    <source>
        <dbReference type="ARBA" id="ARBA00023136"/>
    </source>
</evidence>
<organism evidence="14 15">
    <name type="scientific">Streptodolium elevatio</name>
    <dbReference type="NCBI Taxonomy" id="3157996"/>
    <lineage>
        <taxon>Bacteria</taxon>
        <taxon>Bacillati</taxon>
        <taxon>Actinomycetota</taxon>
        <taxon>Actinomycetes</taxon>
        <taxon>Kitasatosporales</taxon>
        <taxon>Streptomycetaceae</taxon>
        <taxon>Streptodolium</taxon>
    </lineage>
</organism>
<keyword evidence="15" id="KW-1185">Reference proteome</keyword>
<keyword evidence="5 12" id="KW-0349">Heme</keyword>
<feature type="transmembrane region" description="Helical" evidence="12">
    <location>
        <begin position="95"/>
        <end position="119"/>
    </location>
</feature>
<feature type="transmembrane region" description="Helical" evidence="12">
    <location>
        <begin position="186"/>
        <end position="210"/>
    </location>
</feature>
<dbReference type="InterPro" id="IPR002585">
    <property type="entry name" value="Cyt-d_ubiquinol_oxidase_su_1"/>
</dbReference>
<keyword evidence="8 12" id="KW-0249">Electron transport</keyword>
<name>A0ABV3D8B3_9ACTN</name>
<dbReference type="PIRSF" id="PIRSF006446">
    <property type="entry name" value="Cyt_quinol_oxidase_1"/>
    <property type="match status" value="1"/>
</dbReference>
<reference evidence="14 15" key="1">
    <citation type="submission" date="2024-06" db="EMBL/GenBank/DDBJ databases">
        <title>The Natural Products Discovery Center: Release of the First 8490 Sequenced Strains for Exploring Actinobacteria Biosynthetic Diversity.</title>
        <authorList>
            <person name="Kalkreuter E."/>
            <person name="Kautsar S.A."/>
            <person name="Yang D."/>
            <person name="Bader C.D."/>
            <person name="Teijaro C.N."/>
            <person name="Fluegel L."/>
            <person name="Davis C.M."/>
            <person name="Simpson J.R."/>
            <person name="Lauterbach L."/>
            <person name="Steele A.D."/>
            <person name="Gui C."/>
            <person name="Meng S."/>
            <person name="Li G."/>
            <person name="Viehrig K."/>
            <person name="Ye F."/>
            <person name="Su P."/>
            <person name="Kiefer A.F."/>
            <person name="Nichols A."/>
            <person name="Cepeda A.J."/>
            <person name="Yan W."/>
            <person name="Fan B."/>
            <person name="Jiang Y."/>
            <person name="Adhikari A."/>
            <person name="Zheng C.-J."/>
            <person name="Schuster L."/>
            <person name="Cowan T.M."/>
            <person name="Smanski M.J."/>
            <person name="Chevrette M.G."/>
            <person name="De Carvalho L.P.S."/>
            <person name="Shen B."/>
        </authorList>
    </citation>
    <scope>NUCLEOTIDE SEQUENCE [LARGE SCALE GENOMIC DNA]</scope>
    <source>
        <strain evidence="14 15">NPDC048946</strain>
    </source>
</reference>
<dbReference type="Proteomes" id="UP001551482">
    <property type="component" value="Unassembled WGS sequence"/>
</dbReference>
<dbReference type="PANTHER" id="PTHR30365:SF15">
    <property type="entry name" value="CYTOCHROME BD UBIQUINOL OXIDASE SUBUNIT 1"/>
    <property type="match status" value="1"/>
</dbReference>
<keyword evidence="4 12" id="KW-1003">Cell membrane</keyword>